<keyword evidence="1 7" id="KW-0436">Ligase</keyword>
<dbReference type="GO" id="GO:0004818">
    <property type="term" value="F:glutamate-tRNA ligase activity"/>
    <property type="evidence" value="ECO:0007669"/>
    <property type="project" value="TreeGrafter"/>
</dbReference>
<evidence type="ECO:0000256" key="4">
    <source>
        <dbReference type="ARBA" id="ARBA00022833"/>
    </source>
</evidence>
<keyword evidence="6 7" id="KW-0030">Aminoacyl-tRNA synthetase</keyword>
<keyword evidence="5 7" id="KW-0067">ATP-binding</keyword>
<evidence type="ECO:0000313" key="9">
    <source>
        <dbReference type="EMBL" id="SDZ77752.1"/>
    </source>
</evidence>
<dbReference type="Gene3D" id="3.40.50.620">
    <property type="entry name" value="HUPs"/>
    <property type="match status" value="1"/>
</dbReference>
<dbReference type="PANTHER" id="PTHR43311">
    <property type="entry name" value="GLUTAMATE--TRNA LIGASE"/>
    <property type="match status" value="1"/>
</dbReference>
<evidence type="ECO:0000313" key="10">
    <source>
        <dbReference type="Proteomes" id="UP000198703"/>
    </source>
</evidence>
<evidence type="ECO:0000256" key="5">
    <source>
        <dbReference type="ARBA" id="ARBA00022840"/>
    </source>
</evidence>
<dbReference type="InterPro" id="IPR001412">
    <property type="entry name" value="aa-tRNA-synth_I_CS"/>
</dbReference>
<dbReference type="NCBIfam" id="NF004315">
    <property type="entry name" value="PRK05710.1-4"/>
    <property type="match status" value="1"/>
</dbReference>
<comment type="similarity">
    <text evidence="7">Belongs to the class-I aminoacyl-tRNA synthetase family.</text>
</comment>
<keyword evidence="2" id="KW-0479">Metal-binding</keyword>
<keyword evidence="4" id="KW-0862">Zinc</keyword>
<evidence type="ECO:0000256" key="2">
    <source>
        <dbReference type="ARBA" id="ARBA00022723"/>
    </source>
</evidence>
<dbReference type="GO" id="GO:0005524">
    <property type="term" value="F:ATP binding"/>
    <property type="evidence" value="ECO:0007669"/>
    <property type="project" value="UniProtKB-KW"/>
</dbReference>
<dbReference type="Pfam" id="PF00749">
    <property type="entry name" value="tRNA-synt_1c"/>
    <property type="match status" value="2"/>
</dbReference>
<sequence length="285" mass="30023">MAPAPPPVERFAPSPTGLLHLGHAFSAMLAHDAARQAGGRFLLRIEDLDEGRARETFVDAIFRELGWLGLRWERPVMRQSARADAYSAALDRLAARGLLYPCVCTRADIAAAAAPQEGDAAAVYPGTCRGAAVDPSKPAALRLDLASAFAAAPPGLALDEIGAGPNGETGRLPLNPDALLRGLGDVVLARKDGFAAYHLAVVVDDAAQGVTCVTRGEDLFEAAPLHRLLQALLGLAPPVWRHHQLIRDGFGRRLAKRDDARSLASLREAGATPAGIRARLGLPAA</sequence>
<evidence type="ECO:0000256" key="6">
    <source>
        <dbReference type="ARBA" id="ARBA00023146"/>
    </source>
</evidence>
<dbReference type="OrthoDB" id="9807503at2"/>
<gene>
    <name evidence="9" type="ORF">SAMN05444370_101299</name>
</gene>
<dbReference type="STRING" id="89524.SAMN05444370_101299"/>
<dbReference type="PRINTS" id="PR00987">
    <property type="entry name" value="TRNASYNTHGLU"/>
</dbReference>
<evidence type="ECO:0000256" key="1">
    <source>
        <dbReference type="ARBA" id="ARBA00022598"/>
    </source>
</evidence>
<name>A0A1H3VUF8_9RHOB</name>
<accession>A0A1H3VUF8</accession>
<evidence type="ECO:0000256" key="7">
    <source>
        <dbReference type="RuleBase" id="RU363037"/>
    </source>
</evidence>
<dbReference type="InterPro" id="IPR020058">
    <property type="entry name" value="Glu/Gln-tRNA-synth_Ib_cat-dom"/>
</dbReference>
<dbReference type="PANTHER" id="PTHR43311:SF1">
    <property type="entry name" value="GLUTAMYL-Q TRNA(ASP) SYNTHETASE"/>
    <property type="match status" value="1"/>
</dbReference>
<evidence type="ECO:0000256" key="3">
    <source>
        <dbReference type="ARBA" id="ARBA00022741"/>
    </source>
</evidence>
<dbReference type="PROSITE" id="PS00178">
    <property type="entry name" value="AA_TRNA_LIGASE_I"/>
    <property type="match status" value="1"/>
</dbReference>
<feature type="domain" description="Glutamyl/glutaminyl-tRNA synthetase class Ib catalytic" evidence="8">
    <location>
        <begin position="10"/>
        <end position="112"/>
    </location>
</feature>
<evidence type="ECO:0000259" key="8">
    <source>
        <dbReference type="Pfam" id="PF00749"/>
    </source>
</evidence>
<protein>
    <submittedName>
        <fullName evidence="9">Glutamyl-Q tRNA(Asp) synthetase</fullName>
    </submittedName>
</protein>
<dbReference type="GO" id="GO:0006424">
    <property type="term" value="P:glutamyl-tRNA aminoacylation"/>
    <property type="evidence" value="ECO:0007669"/>
    <property type="project" value="TreeGrafter"/>
</dbReference>
<dbReference type="RefSeq" id="WP_093247699.1">
    <property type="nucleotide sequence ID" value="NZ_FNQM01000001.1"/>
</dbReference>
<keyword evidence="3 7" id="KW-0547">Nucleotide-binding</keyword>
<dbReference type="InterPro" id="IPR014729">
    <property type="entry name" value="Rossmann-like_a/b/a_fold"/>
</dbReference>
<dbReference type="Proteomes" id="UP000198703">
    <property type="component" value="Unassembled WGS sequence"/>
</dbReference>
<dbReference type="InterPro" id="IPR049940">
    <property type="entry name" value="GluQ/Sye"/>
</dbReference>
<dbReference type="AlphaFoldDB" id="A0A1H3VUF8"/>
<keyword evidence="10" id="KW-1185">Reference proteome</keyword>
<dbReference type="GO" id="GO:0005829">
    <property type="term" value="C:cytosol"/>
    <property type="evidence" value="ECO:0007669"/>
    <property type="project" value="TreeGrafter"/>
</dbReference>
<dbReference type="EMBL" id="FNQM01000001">
    <property type="protein sequence ID" value="SDZ77752.1"/>
    <property type="molecule type" value="Genomic_DNA"/>
</dbReference>
<feature type="domain" description="Glutamyl/glutaminyl-tRNA synthetase class Ib catalytic" evidence="8">
    <location>
        <begin position="183"/>
        <end position="272"/>
    </location>
</feature>
<organism evidence="9 10">
    <name type="scientific">Rubrimonas cliftonensis</name>
    <dbReference type="NCBI Taxonomy" id="89524"/>
    <lineage>
        <taxon>Bacteria</taxon>
        <taxon>Pseudomonadati</taxon>
        <taxon>Pseudomonadota</taxon>
        <taxon>Alphaproteobacteria</taxon>
        <taxon>Rhodobacterales</taxon>
        <taxon>Paracoccaceae</taxon>
        <taxon>Rubrimonas</taxon>
    </lineage>
</organism>
<reference evidence="9 10" key="1">
    <citation type="submission" date="2016-10" db="EMBL/GenBank/DDBJ databases">
        <authorList>
            <person name="de Groot N.N."/>
        </authorList>
    </citation>
    <scope>NUCLEOTIDE SEQUENCE [LARGE SCALE GENOMIC DNA]</scope>
    <source>
        <strain evidence="9 10">DSM 15345</strain>
    </source>
</reference>
<proteinExistence type="inferred from homology"/>
<dbReference type="InterPro" id="IPR000924">
    <property type="entry name" value="Glu/Gln-tRNA-synth"/>
</dbReference>
<keyword evidence="7" id="KW-0648">Protein biosynthesis</keyword>
<dbReference type="SUPFAM" id="SSF52374">
    <property type="entry name" value="Nucleotidylyl transferase"/>
    <property type="match status" value="1"/>
</dbReference>